<evidence type="ECO:0000313" key="3">
    <source>
        <dbReference type="Proteomes" id="UP000589085"/>
    </source>
</evidence>
<name>A0A7W4IAQ9_9PROT</name>
<dbReference type="AlphaFoldDB" id="A0A7W4IAQ9"/>
<reference evidence="2 3" key="1">
    <citation type="submission" date="2020-04" db="EMBL/GenBank/DDBJ databases">
        <title>Description of novel Gluconacetobacter.</title>
        <authorList>
            <person name="Sombolestani A."/>
        </authorList>
    </citation>
    <scope>NUCLEOTIDE SEQUENCE [LARGE SCALE GENOMIC DNA]</scope>
    <source>
        <strain evidence="2 3">LMG 19747</strain>
    </source>
</reference>
<accession>A0A7W4IAQ9</accession>
<dbReference type="RefSeq" id="WP_182996281.1">
    <property type="nucleotide sequence ID" value="NZ_JABEQJ010000004.1"/>
</dbReference>
<proteinExistence type="predicted"/>
<keyword evidence="1" id="KW-0472">Membrane</keyword>
<evidence type="ECO:0000313" key="2">
    <source>
        <dbReference type="EMBL" id="MBB2159400.1"/>
    </source>
</evidence>
<feature type="transmembrane region" description="Helical" evidence="1">
    <location>
        <begin position="6"/>
        <end position="22"/>
    </location>
</feature>
<organism evidence="2 3">
    <name type="scientific">Gluconacetobacter sacchari</name>
    <dbReference type="NCBI Taxonomy" id="92759"/>
    <lineage>
        <taxon>Bacteria</taxon>
        <taxon>Pseudomonadati</taxon>
        <taxon>Pseudomonadota</taxon>
        <taxon>Alphaproteobacteria</taxon>
        <taxon>Acetobacterales</taxon>
        <taxon>Acetobacteraceae</taxon>
        <taxon>Gluconacetobacter</taxon>
    </lineage>
</organism>
<sequence>MLLVGAGVAILSMVLFGLWMWIDDQAVNDEGPKADRDAADAEFERTMKDIEDGK</sequence>
<protein>
    <submittedName>
        <fullName evidence="2">Uncharacterized protein</fullName>
    </submittedName>
</protein>
<dbReference type="Proteomes" id="UP000589085">
    <property type="component" value="Unassembled WGS sequence"/>
</dbReference>
<gene>
    <name evidence="2" type="ORF">HLH48_04300</name>
</gene>
<dbReference type="EMBL" id="JABEQJ010000004">
    <property type="protein sequence ID" value="MBB2159400.1"/>
    <property type="molecule type" value="Genomic_DNA"/>
</dbReference>
<evidence type="ECO:0000256" key="1">
    <source>
        <dbReference type="SAM" id="Phobius"/>
    </source>
</evidence>
<comment type="caution">
    <text evidence="2">The sequence shown here is derived from an EMBL/GenBank/DDBJ whole genome shotgun (WGS) entry which is preliminary data.</text>
</comment>
<keyword evidence="1" id="KW-0812">Transmembrane</keyword>
<keyword evidence="1" id="KW-1133">Transmembrane helix</keyword>